<proteinExistence type="predicted"/>
<evidence type="ECO:0000313" key="2">
    <source>
        <dbReference type="Proteomes" id="UP000316727"/>
    </source>
</evidence>
<sequence>MMKKLYKWLMANKWRKWGTVALLSIALNYTLLILEVIDADQFQTITQVILSIVKFFTLGT</sequence>
<evidence type="ECO:0000313" key="1">
    <source>
        <dbReference type="EMBL" id="TPE44922.1"/>
    </source>
</evidence>
<dbReference type="Proteomes" id="UP000316727">
    <property type="component" value="Unassembled WGS sequence"/>
</dbReference>
<dbReference type="AlphaFoldDB" id="A0A501W871"/>
<comment type="caution">
    <text evidence="1">The sequence shown here is derived from an EMBL/GenBank/DDBJ whole genome shotgun (WGS) entry which is preliminary data.</text>
</comment>
<dbReference type="RefSeq" id="WP_140620947.1">
    <property type="nucleotide sequence ID" value="NZ_VFRQ01000003.1"/>
</dbReference>
<keyword evidence="2" id="KW-1185">Reference proteome</keyword>
<name>A0A501W871_9BACT</name>
<accession>A0A501W871</accession>
<organism evidence="1 2">
    <name type="scientific">Pontibacter mangrovi</name>
    <dbReference type="NCBI Taxonomy" id="2589816"/>
    <lineage>
        <taxon>Bacteria</taxon>
        <taxon>Pseudomonadati</taxon>
        <taxon>Bacteroidota</taxon>
        <taxon>Cytophagia</taxon>
        <taxon>Cytophagales</taxon>
        <taxon>Hymenobacteraceae</taxon>
        <taxon>Pontibacter</taxon>
    </lineage>
</organism>
<protein>
    <submittedName>
        <fullName evidence="1">Uncharacterized protein</fullName>
    </submittedName>
</protein>
<reference evidence="1 2" key="1">
    <citation type="submission" date="2019-06" db="EMBL/GenBank/DDBJ databases">
        <title>A novel bacterium of genus Pontibacter, isolated from marine sediment.</title>
        <authorList>
            <person name="Huang H."/>
            <person name="Mo K."/>
            <person name="Hu Y."/>
        </authorList>
    </citation>
    <scope>NUCLEOTIDE SEQUENCE [LARGE SCALE GENOMIC DNA]</scope>
    <source>
        <strain evidence="1 2">HB172049</strain>
    </source>
</reference>
<gene>
    <name evidence="1" type="ORF">FJM65_07870</name>
</gene>
<dbReference type="EMBL" id="VFRQ01000003">
    <property type="protein sequence ID" value="TPE44922.1"/>
    <property type="molecule type" value="Genomic_DNA"/>
</dbReference>